<accession>A0A1M5ZAF4</accession>
<gene>
    <name evidence="3" type="ORF">SAMN02745941_02699</name>
</gene>
<dbReference type="EMBL" id="FQXU01000008">
    <property type="protein sequence ID" value="SHI21172.1"/>
    <property type="molecule type" value="Genomic_DNA"/>
</dbReference>
<dbReference type="SUPFAM" id="SSF159664">
    <property type="entry name" value="CobE/GbiG C-terminal domain-like"/>
    <property type="match status" value="1"/>
</dbReference>
<organism evidence="3 4">
    <name type="scientific">Clostridium intestinale DSM 6191</name>
    <dbReference type="NCBI Taxonomy" id="1121320"/>
    <lineage>
        <taxon>Bacteria</taxon>
        <taxon>Bacillati</taxon>
        <taxon>Bacillota</taxon>
        <taxon>Clostridia</taxon>
        <taxon>Eubacteriales</taxon>
        <taxon>Clostridiaceae</taxon>
        <taxon>Clostridium</taxon>
    </lineage>
</organism>
<dbReference type="InterPro" id="IPR038029">
    <property type="entry name" value="GbiG_N_sf"/>
</dbReference>
<dbReference type="RefSeq" id="WP_073020168.1">
    <property type="nucleotide sequence ID" value="NZ_FQXU01000008.1"/>
</dbReference>
<reference evidence="3 4" key="1">
    <citation type="submission" date="2016-11" db="EMBL/GenBank/DDBJ databases">
        <authorList>
            <person name="Jaros S."/>
            <person name="Januszkiewicz K."/>
            <person name="Wedrychowicz H."/>
        </authorList>
    </citation>
    <scope>NUCLEOTIDE SEQUENCE [LARGE SCALE GENOMIC DNA]</scope>
    <source>
        <strain evidence="3 4">DSM 6191</strain>
    </source>
</reference>
<name>A0A1M5ZAF4_9CLOT</name>
<dbReference type="Gene3D" id="3.30.420.180">
    <property type="entry name" value="CobE/GbiG C-terminal domain"/>
    <property type="match status" value="1"/>
</dbReference>
<sequence length="323" mass="35160">MIYILSVSSLGDILGEKLSKNFSSVYFSKDKIKAVGLNEITKEAMEKAKGIIFISSTGIAVRAIATYLKGKTIDPGVVVVDAKGEYAISLLSGHLGGGNELAVKVSEILKAMPIITTATDSLGVKAPDMISKENNLLISDMKKAKDISAFLIEGKKVVFEDEDKIIDIPKGYIECTEGSENLPKVKVTNKISGSEALVLVRKNLILGIGCRKDVPKEKMLNFIRESLKEYGYREDSVLKISTIDLKSKEEAILNISQVFSVPLEIHSRGEVRKIEHLFKCSDFVRKSIGVGAVAEPCVYLSGGEIVVERISKEGMTLCIGEGR</sequence>
<evidence type="ECO:0000259" key="2">
    <source>
        <dbReference type="Pfam" id="PF11760"/>
    </source>
</evidence>
<dbReference type="InterPro" id="IPR036518">
    <property type="entry name" value="CobE/GbiG_C_sf"/>
</dbReference>
<dbReference type="AlphaFoldDB" id="A0A1M5ZAF4"/>
<evidence type="ECO:0000313" key="4">
    <source>
        <dbReference type="Proteomes" id="UP000184241"/>
    </source>
</evidence>
<dbReference type="Proteomes" id="UP000184241">
    <property type="component" value="Unassembled WGS sequence"/>
</dbReference>
<dbReference type="SUPFAM" id="SSF159672">
    <property type="entry name" value="CbiG N-terminal domain-like"/>
    <property type="match status" value="1"/>
</dbReference>
<dbReference type="GO" id="GO:0009236">
    <property type="term" value="P:cobalamin biosynthetic process"/>
    <property type="evidence" value="ECO:0007669"/>
    <property type="project" value="InterPro"/>
</dbReference>
<dbReference type="Pfam" id="PF11760">
    <property type="entry name" value="CbiG_N"/>
    <property type="match status" value="1"/>
</dbReference>
<protein>
    <submittedName>
        <fullName evidence="3">Cobalt-precorrin 5A acetaldehyde-lyase</fullName>
    </submittedName>
</protein>
<proteinExistence type="predicted"/>
<dbReference type="PANTHER" id="PTHR37477:SF1">
    <property type="entry name" value="COBALT-PRECORRIN-5A HYDROLASE"/>
    <property type="match status" value="1"/>
</dbReference>
<dbReference type="InterPro" id="IPR002750">
    <property type="entry name" value="CobE/GbiG_C"/>
</dbReference>
<dbReference type="GO" id="GO:0016829">
    <property type="term" value="F:lyase activity"/>
    <property type="evidence" value="ECO:0007669"/>
    <property type="project" value="UniProtKB-KW"/>
</dbReference>
<dbReference type="PANTHER" id="PTHR37477">
    <property type="entry name" value="COBALT-PRECORRIN-5A HYDROLASE"/>
    <property type="match status" value="1"/>
</dbReference>
<dbReference type="NCBIfam" id="NF004466">
    <property type="entry name" value="PRK05788.1-4"/>
    <property type="match status" value="1"/>
</dbReference>
<keyword evidence="3" id="KW-0456">Lyase</keyword>
<feature type="domain" description="CobE/GbiG C-terminal" evidence="1">
    <location>
        <begin position="204"/>
        <end position="319"/>
    </location>
</feature>
<feature type="domain" description="Cobalamin synthesis G N-terminal" evidence="2">
    <location>
        <begin position="40"/>
        <end position="120"/>
    </location>
</feature>
<evidence type="ECO:0000259" key="1">
    <source>
        <dbReference type="Pfam" id="PF01890"/>
    </source>
</evidence>
<dbReference type="InterPro" id="IPR021744">
    <property type="entry name" value="CbiG_N"/>
</dbReference>
<dbReference type="Pfam" id="PF01890">
    <property type="entry name" value="CbiG_C"/>
    <property type="match status" value="1"/>
</dbReference>
<dbReference type="InterPro" id="IPR052553">
    <property type="entry name" value="CbiG_hydrolase"/>
</dbReference>
<evidence type="ECO:0000313" key="3">
    <source>
        <dbReference type="EMBL" id="SHI21172.1"/>
    </source>
</evidence>
<dbReference type="Gene3D" id="3.40.50.11220">
    <property type="match status" value="1"/>
</dbReference>